<evidence type="ECO:0000313" key="2">
    <source>
        <dbReference type="Proteomes" id="UP000826212"/>
    </source>
</evidence>
<sequence>MLIQVVLIALSAFIAFKIYKTVEQPILYKKAKTVRYDAVVAKLKEVRKAEVAFKSVNGHFTGSWDTLVTFVAEDSLPLVRRIGSLTDSMVDAGWTEAKALEKGLIIRDTLYTGVKDSLFKTAGFNPEKLSEVPFGHGEKFQLQAGIVTTGSGVDVNVFEAKCHNNQYLKDLEGEYEQLIVNDNEAARVNNKFPGLQVGSITEANNNAGNWE</sequence>
<reference evidence="1" key="1">
    <citation type="submission" date="2021-08" db="EMBL/GenBank/DDBJ databases">
        <title>Novel anaerobic bacterium isolated from sea squirt in East Sea, Republic of Korea.</title>
        <authorList>
            <person name="Nguyen T.H."/>
            <person name="Li Z."/>
            <person name="Lee Y.-J."/>
            <person name="Ko J."/>
            <person name="Kim S.-G."/>
        </authorList>
    </citation>
    <scope>NUCLEOTIDE SEQUENCE</scope>
    <source>
        <strain evidence="1">KCTC 25031</strain>
    </source>
</reference>
<evidence type="ECO:0000313" key="1">
    <source>
        <dbReference type="EMBL" id="QZE15946.1"/>
    </source>
</evidence>
<dbReference type="Proteomes" id="UP000826212">
    <property type="component" value="Chromosome"/>
</dbReference>
<proteinExistence type="predicted"/>
<protein>
    <submittedName>
        <fullName evidence="1">Uncharacterized protein</fullName>
    </submittedName>
</protein>
<dbReference type="EMBL" id="CP081303">
    <property type="protein sequence ID" value="QZE15946.1"/>
    <property type="molecule type" value="Genomic_DNA"/>
</dbReference>
<organism evidence="1 2">
    <name type="scientific">Halosquirtibacter laminarini</name>
    <dbReference type="NCBI Taxonomy" id="3374600"/>
    <lineage>
        <taxon>Bacteria</taxon>
        <taxon>Pseudomonadati</taxon>
        <taxon>Bacteroidota</taxon>
        <taxon>Bacteroidia</taxon>
        <taxon>Marinilabiliales</taxon>
        <taxon>Prolixibacteraceae</taxon>
        <taxon>Halosquirtibacter</taxon>
    </lineage>
</organism>
<name>A0AC61NMV8_9BACT</name>
<keyword evidence="2" id="KW-1185">Reference proteome</keyword>
<accession>A0AC61NMV8</accession>
<gene>
    <name evidence="1" type="ORF">K4L44_03195</name>
</gene>